<name>A0ABX1S8G5_9PSEU</name>
<dbReference type="PROSITE" id="PS50995">
    <property type="entry name" value="HTH_MARR_2"/>
    <property type="match status" value="1"/>
</dbReference>
<gene>
    <name evidence="2" type="ORF">HF526_11110</name>
</gene>
<evidence type="ECO:0000313" key="3">
    <source>
        <dbReference type="Proteomes" id="UP000820669"/>
    </source>
</evidence>
<dbReference type="InterPro" id="IPR036390">
    <property type="entry name" value="WH_DNA-bd_sf"/>
</dbReference>
<comment type="caution">
    <text evidence="2">The sequence shown here is derived from an EMBL/GenBank/DDBJ whole genome shotgun (WGS) entry which is preliminary data.</text>
</comment>
<dbReference type="EMBL" id="JAAXLA010000016">
    <property type="protein sequence ID" value="NMH97855.1"/>
    <property type="molecule type" value="Genomic_DNA"/>
</dbReference>
<proteinExistence type="predicted"/>
<dbReference type="PANTHER" id="PTHR33164:SF43">
    <property type="entry name" value="HTH-TYPE TRANSCRIPTIONAL REPRESSOR YETL"/>
    <property type="match status" value="1"/>
</dbReference>
<dbReference type="InterPro" id="IPR036388">
    <property type="entry name" value="WH-like_DNA-bd_sf"/>
</dbReference>
<dbReference type="InterPro" id="IPR000835">
    <property type="entry name" value="HTH_MarR-typ"/>
</dbReference>
<protein>
    <submittedName>
        <fullName evidence="2">Winged helix-turn-helix transcriptional regulator</fullName>
    </submittedName>
</protein>
<dbReference type="Pfam" id="PF12802">
    <property type="entry name" value="MarR_2"/>
    <property type="match status" value="1"/>
</dbReference>
<reference evidence="2 3" key="1">
    <citation type="submission" date="2020-04" db="EMBL/GenBank/DDBJ databases">
        <authorList>
            <person name="Klaysubun C."/>
            <person name="Duangmal K."/>
            <person name="Lipun K."/>
        </authorList>
    </citation>
    <scope>NUCLEOTIDE SEQUENCE [LARGE SCALE GENOMIC DNA]</scope>
    <source>
        <strain evidence="2 3">K10HN5</strain>
    </source>
</reference>
<dbReference type="InterPro" id="IPR039422">
    <property type="entry name" value="MarR/SlyA-like"/>
</dbReference>
<keyword evidence="3" id="KW-1185">Reference proteome</keyword>
<evidence type="ECO:0000313" key="2">
    <source>
        <dbReference type="EMBL" id="NMH97855.1"/>
    </source>
</evidence>
<dbReference type="SMART" id="SM00347">
    <property type="entry name" value="HTH_MARR"/>
    <property type="match status" value="1"/>
</dbReference>
<dbReference type="SUPFAM" id="SSF46785">
    <property type="entry name" value="Winged helix' DNA-binding domain"/>
    <property type="match status" value="1"/>
</dbReference>
<accession>A0ABX1S8G5</accession>
<dbReference type="Proteomes" id="UP000820669">
    <property type="component" value="Unassembled WGS sequence"/>
</dbReference>
<evidence type="ECO:0000259" key="1">
    <source>
        <dbReference type="PROSITE" id="PS50995"/>
    </source>
</evidence>
<dbReference type="Gene3D" id="1.10.10.10">
    <property type="entry name" value="Winged helix-like DNA-binding domain superfamily/Winged helix DNA-binding domain"/>
    <property type="match status" value="1"/>
</dbReference>
<dbReference type="PANTHER" id="PTHR33164">
    <property type="entry name" value="TRANSCRIPTIONAL REGULATOR, MARR FAMILY"/>
    <property type="match status" value="1"/>
</dbReference>
<sequence length="146" mass="15757">MNPDAVQAVRALARASRVLERVSGELNLAHYRVLAAIGSGDERASRIAARLALGRPTVSAAVASLCQRGLLTRAHDAGDRRAAALALTLEGEALLDRVESEMVARIEDLCTRTPDGARVLESLRWLGAAIDEKHAERRAAREGRDR</sequence>
<organism evidence="2 3">
    <name type="scientific">Pseudonocardia acidicola</name>
    <dbReference type="NCBI Taxonomy" id="2724939"/>
    <lineage>
        <taxon>Bacteria</taxon>
        <taxon>Bacillati</taxon>
        <taxon>Actinomycetota</taxon>
        <taxon>Actinomycetes</taxon>
        <taxon>Pseudonocardiales</taxon>
        <taxon>Pseudonocardiaceae</taxon>
        <taxon>Pseudonocardia</taxon>
    </lineage>
</organism>
<feature type="domain" description="HTH marR-type" evidence="1">
    <location>
        <begin position="1"/>
        <end position="132"/>
    </location>
</feature>